<dbReference type="InParanoid" id="A0A3P9A1T2"/>
<evidence type="ECO:0000256" key="2">
    <source>
        <dbReference type="ARBA" id="ARBA00022514"/>
    </source>
</evidence>
<dbReference type="Ensembl" id="ENSELUT00000021764.3">
    <property type="protein sequence ID" value="ENSELUP00000034736.3"/>
    <property type="gene ID" value="ENSELUG00000013429.3"/>
</dbReference>
<dbReference type="AlphaFoldDB" id="A0A3P9A1T2"/>
<proteinExistence type="predicted"/>
<dbReference type="PROSITE" id="PS51257">
    <property type="entry name" value="PROKAR_LIPOPROTEIN"/>
    <property type="match status" value="1"/>
</dbReference>
<evidence type="ECO:0000313" key="9">
    <source>
        <dbReference type="Proteomes" id="UP000265140"/>
    </source>
</evidence>
<keyword evidence="6" id="KW-0812">Transmembrane</keyword>
<evidence type="ECO:0000256" key="5">
    <source>
        <dbReference type="ARBA" id="ARBA00023157"/>
    </source>
</evidence>
<feature type="chain" id="PRO_5044325465" evidence="7">
    <location>
        <begin position="23"/>
        <end position="200"/>
    </location>
</feature>
<keyword evidence="5" id="KW-1015">Disulfide bond</keyword>
<keyword evidence="7" id="KW-0732">Signal</keyword>
<dbReference type="GO" id="GO:0005126">
    <property type="term" value="F:cytokine receptor binding"/>
    <property type="evidence" value="ECO:0007669"/>
    <property type="project" value="InterPro"/>
</dbReference>
<dbReference type="GO" id="GO:0051607">
    <property type="term" value="P:defense response to virus"/>
    <property type="evidence" value="ECO:0007669"/>
    <property type="project" value="UniProtKB-KW"/>
</dbReference>
<dbReference type="Proteomes" id="UP000265140">
    <property type="component" value="Chromosome 11"/>
</dbReference>
<evidence type="ECO:0000256" key="1">
    <source>
        <dbReference type="ARBA" id="ARBA00004613"/>
    </source>
</evidence>
<organism evidence="8 9">
    <name type="scientific">Esox lucius</name>
    <name type="common">Northern pike</name>
    <dbReference type="NCBI Taxonomy" id="8010"/>
    <lineage>
        <taxon>Eukaryota</taxon>
        <taxon>Metazoa</taxon>
        <taxon>Chordata</taxon>
        <taxon>Craniata</taxon>
        <taxon>Vertebrata</taxon>
        <taxon>Euteleostomi</taxon>
        <taxon>Actinopterygii</taxon>
        <taxon>Neopterygii</taxon>
        <taxon>Teleostei</taxon>
        <taxon>Protacanthopterygii</taxon>
        <taxon>Esociformes</taxon>
        <taxon>Esocidae</taxon>
        <taxon>Esox</taxon>
    </lineage>
</organism>
<dbReference type="InterPro" id="IPR009079">
    <property type="entry name" value="4_helix_cytokine-like_core"/>
</dbReference>
<keyword evidence="2" id="KW-0202">Cytokine</keyword>
<sequence>MYSIRLCMSLVLMICSCNETMGCTWMRTQPKSLSMFKSFISKSITVNMNTIYLKKCLSSQDDDDQIVFISRTLKAIMHLYSSGKYESTLETERIDTFIHYLSRQTMELYQCIKAMNPTLSKSVKRANKKMNSHFKFLKNYLKGEEFNGKAWIEIKRVVLAHLQLSAFGKIYLQINLIYTLFIYKVFIYFSMCVLDGFHTK</sequence>
<dbReference type="Gene3D" id="1.20.1250.10">
    <property type="match status" value="1"/>
</dbReference>
<dbReference type="GO" id="GO:0005125">
    <property type="term" value="F:cytokine activity"/>
    <property type="evidence" value="ECO:0007669"/>
    <property type="project" value="UniProtKB-KW"/>
</dbReference>
<dbReference type="STRING" id="8010.ENSELUP00000034736"/>
<accession>A0A3P9A1T2</accession>
<evidence type="ECO:0000256" key="7">
    <source>
        <dbReference type="SAM" id="SignalP"/>
    </source>
</evidence>
<name>A0A3P9A1T2_ESOLU</name>
<evidence type="ECO:0000256" key="3">
    <source>
        <dbReference type="ARBA" id="ARBA00022525"/>
    </source>
</evidence>
<feature type="signal peptide" evidence="7">
    <location>
        <begin position="1"/>
        <end position="22"/>
    </location>
</feature>
<evidence type="ECO:0000313" key="8">
    <source>
        <dbReference type="Ensembl" id="ENSELUP00000034736.3"/>
    </source>
</evidence>
<dbReference type="Pfam" id="PF00143">
    <property type="entry name" value="Interferon"/>
    <property type="match status" value="1"/>
</dbReference>
<reference evidence="8" key="3">
    <citation type="submission" date="2025-08" db="UniProtKB">
        <authorList>
            <consortium name="Ensembl"/>
        </authorList>
    </citation>
    <scope>IDENTIFICATION</scope>
</reference>
<keyword evidence="6" id="KW-0472">Membrane</keyword>
<evidence type="ECO:0000256" key="4">
    <source>
        <dbReference type="ARBA" id="ARBA00023118"/>
    </source>
</evidence>
<evidence type="ECO:0000256" key="6">
    <source>
        <dbReference type="SAM" id="Phobius"/>
    </source>
</evidence>
<dbReference type="GO" id="GO:0005615">
    <property type="term" value="C:extracellular space"/>
    <property type="evidence" value="ECO:0007669"/>
    <property type="project" value="UniProtKB-KW"/>
</dbReference>
<protein>
    <submittedName>
        <fullName evidence="8">Uncharacterized protein</fullName>
    </submittedName>
</protein>
<reference evidence="9" key="1">
    <citation type="journal article" date="2014" name="PLoS ONE">
        <title>The genome and linkage map of the northern pike (Esox lucius): conserved synteny revealed between the salmonid sister group and the Neoteleostei.</title>
        <authorList>
            <person name="Rondeau E.B."/>
            <person name="Minkley D.R."/>
            <person name="Leong J.S."/>
            <person name="Messmer A.M."/>
            <person name="Jantzen J.R."/>
            <person name="von Schalburg K.R."/>
            <person name="Lemon C."/>
            <person name="Bird N.H."/>
            <person name="Koop B.F."/>
        </authorList>
    </citation>
    <scope>NUCLEOTIDE SEQUENCE</scope>
</reference>
<keyword evidence="6" id="KW-1133">Transmembrane helix</keyword>
<keyword evidence="4" id="KW-0051">Antiviral defense</keyword>
<dbReference type="GeneTree" id="ENSGT00940000179141"/>
<dbReference type="InterPro" id="IPR000471">
    <property type="entry name" value="Interferon_alpha/beta/delta"/>
</dbReference>
<keyword evidence="3" id="KW-0964">Secreted</keyword>
<dbReference type="Bgee" id="ENSELUG00000013429">
    <property type="expression patterns" value="Expressed in stomach"/>
</dbReference>
<comment type="subcellular location">
    <subcellularLocation>
        <location evidence="1">Secreted</location>
    </subcellularLocation>
</comment>
<keyword evidence="9" id="KW-1185">Reference proteome</keyword>
<dbReference type="SUPFAM" id="SSF47266">
    <property type="entry name" value="4-helical cytokines"/>
    <property type="match status" value="1"/>
</dbReference>
<reference evidence="8" key="4">
    <citation type="submission" date="2025-09" db="UniProtKB">
        <authorList>
            <consortium name="Ensembl"/>
        </authorList>
    </citation>
    <scope>IDENTIFICATION</scope>
</reference>
<dbReference type="OMA" id="WNDIAGV"/>
<feature type="transmembrane region" description="Helical" evidence="6">
    <location>
        <begin position="176"/>
        <end position="197"/>
    </location>
</feature>
<reference evidence="8" key="2">
    <citation type="submission" date="2020-02" db="EMBL/GenBank/DDBJ databases">
        <title>Esox lucius (northern pike) genome, fEsoLuc1, primary haplotype.</title>
        <authorList>
            <person name="Myers G."/>
            <person name="Karagic N."/>
            <person name="Meyer A."/>
            <person name="Pippel M."/>
            <person name="Reichard M."/>
            <person name="Winkler S."/>
            <person name="Tracey A."/>
            <person name="Sims Y."/>
            <person name="Howe K."/>
            <person name="Rhie A."/>
            <person name="Formenti G."/>
            <person name="Durbin R."/>
            <person name="Fedrigo O."/>
            <person name="Jarvis E.D."/>
        </authorList>
    </citation>
    <scope>NUCLEOTIDE SEQUENCE [LARGE SCALE GENOMIC DNA]</scope>
</reference>